<evidence type="ECO:0000256" key="2">
    <source>
        <dbReference type="ARBA" id="ARBA00022529"/>
    </source>
</evidence>
<organism evidence="8 9">
    <name type="scientific">Vagococcus allomyrinae</name>
    <dbReference type="NCBI Taxonomy" id="2794353"/>
    <lineage>
        <taxon>Bacteria</taxon>
        <taxon>Bacillati</taxon>
        <taxon>Bacillota</taxon>
        <taxon>Bacilli</taxon>
        <taxon>Lactobacillales</taxon>
        <taxon>Enterococcaceae</taxon>
        <taxon>Vagococcus</taxon>
    </lineage>
</organism>
<sequence>MKKVKRVIVTMATCGLLSNALLPIVQTSVSYAEEISSLELESGQVQSEESTTPTESSTVEESSSVVESTESTEESSTESSAIESSTTSSTSTSSVPSSTGTSTSSTTTSSSTASVKPAKPQEQAEQVEKSEAQRDSAGDSAGISYKITKTFEGEEFIKLIGKDAQQVAKKNGIYASVMIAQAALESGYGNSLLASAPHYNLFGIKGSNGGKSVSMPTLEENASGDMYQIRSNFRSYDSYKDSLEDYAKLLKGGISGNEKIYAGTWRENAKSYREATRSLTGVYATDSSYHKKLNAIIVAYKLTQYDNGGRVEEVKYAVKSGDTLELIAKEHETTIEELKQLNEAIANVNVIHPGEVYIVKAEVKDEQEFDVPLDNYEVTSGYGTRTNPSDGVSTAEHRGIDLAADTGVEILASAKGVVVESGFNSSAGQYVIIEHADGYFTSYFHQSKRLVETGAEVEQGDVIGLVGSTGDSTGPHLHFAISESKWSDYLDPEELVTF</sequence>
<evidence type="ECO:0000313" key="8">
    <source>
        <dbReference type="EMBL" id="MBP1044546.1"/>
    </source>
</evidence>
<comment type="similarity">
    <text evidence="1">Belongs to the glycosyl hydrolase 73 family.</text>
</comment>
<dbReference type="Gene3D" id="1.10.530.10">
    <property type="match status" value="1"/>
</dbReference>
<keyword evidence="2" id="KW-0929">Antimicrobial</keyword>
<keyword evidence="9" id="KW-1185">Reference proteome</keyword>
<feature type="region of interest" description="Disordered" evidence="6">
    <location>
        <begin position="39"/>
        <end position="139"/>
    </location>
</feature>
<evidence type="ECO:0000256" key="5">
    <source>
        <dbReference type="ARBA" id="ARBA00032108"/>
    </source>
</evidence>
<accession>A0A940SYJ9</accession>
<dbReference type="Proteomes" id="UP000674938">
    <property type="component" value="Unassembled WGS sequence"/>
</dbReference>
<protein>
    <recommendedName>
        <fullName evidence="5">Peptidoglycan hydrolase</fullName>
    </recommendedName>
</protein>
<evidence type="ECO:0000256" key="6">
    <source>
        <dbReference type="SAM" id="MobiDB-lite"/>
    </source>
</evidence>
<dbReference type="Gene3D" id="3.10.350.10">
    <property type="entry name" value="LysM domain"/>
    <property type="match status" value="1"/>
</dbReference>
<name>A0A940SYJ9_9ENTE</name>
<dbReference type="Pfam" id="PF01476">
    <property type="entry name" value="LysM"/>
    <property type="match status" value="1"/>
</dbReference>
<dbReference type="InterPro" id="IPR051056">
    <property type="entry name" value="Glycosyl_Hydrolase_73"/>
</dbReference>
<dbReference type="GO" id="GO:0004040">
    <property type="term" value="F:amidase activity"/>
    <property type="evidence" value="ECO:0007669"/>
    <property type="project" value="InterPro"/>
</dbReference>
<dbReference type="InterPro" id="IPR002901">
    <property type="entry name" value="MGlyc_endo_b_GlcNAc-like_dom"/>
</dbReference>
<evidence type="ECO:0000256" key="1">
    <source>
        <dbReference type="ARBA" id="ARBA00010266"/>
    </source>
</evidence>
<dbReference type="CDD" id="cd12797">
    <property type="entry name" value="M23_peptidase"/>
    <property type="match status" value="1"/>
</dbReference>
<dbReference type="Pfam" id="PF01832">
    <property type="entry name" value="Glucosaminidase"/>
    <property type="match status" value="1"/>
</dbReference>
<dbReference type="InterPro" id="IPR018392">
    <property type="entry name" value="LysM"/>
</dbReference>
<feature type="domain" description="LysM" evidence="7">
    <location>
        <begin position="314"/>
        <end position="359"/>
    </location>
</feature>
<dbReference type="InterPro" id="IPR011055">
    <property type="entry name" value="Dup_hybrid_motif"/>
</dbReference>
<proteinExistence type="inferred from homology"/>
<dbReference type="PANTHER" id="PTHR33308">
    <property type="entry name" value="PEPTIDOGLYCAN HYDROLASE FLGJ"/>
    <property type="match status" value="1"/>
</dbReference>
<keyword evidence="4" id="KW-0378">Hydrolase</keyword>
<feature type="compositionally biased region" description="Low complexity" evidence="6">
    <location>
        <begin position="47"/>
        <end position="69"/>
    </location>
</feature>
<dbReference type="InterPro" id="IPR036779">
    <property type="entry name" value="LysM_dom_sf"/>
</dbReference>
<keyword evidence="3" id="KW-0081">Bacteriolytic enzyme</keyword>
<dbReference type="SMART" id="SM00047">
    <property type="entry name" value="LYZ2"/>
    <property type="match status" value="1"/>
</dbReference>
<reference evidence="8" key="1">
    <citation type="submission" date="2020-12" db="EMBL/GenBank/DDBJ databases">
        <title>Vagococcus allomyrinae sp. nov. and Enterococcus lavae sp. nov., isolated from the larvae of Allomyrina dichotoma.</title>
        <authorList>
            <person name="Lee S.D."/>
        </authorList>
    </citation>
    <scope>NUCLEOTIDE SEQUENCE</scope>
    <source>
        <strain evidence="8">BWB3-3</strain>
    </source>
</reference>
<comment type="caution">
    <text evidence="8">The sequence shown here is derived from an EMBL/GenBank/DDBJ whole genome shotgun (WGS) entry which is preliminary data.</text>
</comment>
<dbReference type="CDD" id="cd00118">
    <property type="entry name" value="LysM"/>
    <property type="match status" value="1"/>
</dbReference>
<feature type="compositionally biased region" description="Basic and acidic residues" evidence="6">
    <location>
        <begin position="126"/>
        <end position="137"/>
    </location>
</feature>
<evidence type="ECO:0000313" key="9">
    <source>
        <dbReference type="Proteomes" id="UP000674938"/>
    </source>
</evidence>
<dbReference type="InterPro" id="IPR016047">
    <property type="entry name" value="M23ase_b-sheet_dom"/>
</dbReference>
<dbReference type="AlphaFoldDB" id="A0A940SYJ9"/>
<dbReference type="SUPFAM" id="SSF51261">
    <property type="entry name" value="Duplicated hybrid motif"/>
    <property type="match status" value="1"/>
</dbReference>
<dbReference type="Pfam" id="PF01551">
    <property type="entry name" value="Peptidase_M23"/>
    <property type="match status" value="1"/>
</dbReference>
<dbReference type="PROSITE" id="PS51782">
    <property type="entry name" value="LYSM"/>
    <property type="match status" value="1"/>
</dbReference>
<dbReference type="SMART" id="SM00257">
    <property type="entry name" value="LysM"/>
    <property type="match status" value="1"/>
</dbReference>
<dbReference type="Gene3D" id="2.70.70.10">
    <property type="entry name" value="Glucose Permease (Domain IIA)"/>
    <property type="match status" value="1"/>
</dbReference>
<dbReference type="GO" id="GO:0042742">
    <property type="term" value="P:defense response to bacterium"/>
    <property type="evidence" value="ECO:0007669"/>
    <property type="project" value="UniProtKB-KW"/>
</dbReference>
<dbReference type="PANTHER" id="PTHR33308:SF9">
    <property type="entry name" value="PEPTIDOGLYCAN HYDROLASE FLGJ"/>
    <property type="match status" value="1"/>
</dbReference>
<dbReference type="GO" id="GO:0031640">
    <property type="term" value="P:killing of cells of another organism"/>
    <property type="evidence" value="ECO:0007669"/>
    <property type="project" value="UniProtKB-KW"/>
</dbReference>
<evidence type="ECO:0000256" key="4">
    <source>
        <dbReference type="ARBA" id="ARBA00022801"/>
    </source>
</evidence>
<feature type="compositionally biased region" description="Low complexity" evidence="6">
    <location>
        <begin position="77"/>
        <end position="115"/>
    </location>
</feature>
<evidence type="ECO:0000259" key="7">
    <source>
        <dbReference type="PROSITE" id="PS51782"/>
    </source>
</evidence>
<gene>
    <name evidence="8" type="ORF">I6N95_26400</name>
</gene>
<evidence type="ECO:0000256" key="3">
    <source>
        <dbReference type="ARBA" id="ARBA00022638"/>
    </source>
</evidence>
<dbReference type="Gene3D" id="4.10.80.30">
    <property type="entry name" value="DNA polymerase, domain 6"/>
    <property type="match status" value="1"/>
</dbReference>
<dbReference type="EMBL" id="JAEEGA010000031">
    <property type="protein sequence ID" value="MBP1044546.1"/>
    <property type="molecule type" value="Genomic_DNA"/>
</dbReference>
<dbReference type="RefSeq" id="WP_209533081.1">
    <property type="nucleotide sequence ID" value="NZ_JAEEGA010000031.1"/>
</dbReference>